<reference evidence="3" key="1">
    <citation type="submission" date="2025-08" db="UniProtKB">
        <authorList>
            <consortium name="RefSeq"/>
        </authorList>
    </citation>
    <scope>IDENTIFICATION</scope>
    <source>
        <tissue evidence="3">Gonad</tissue>
    </source>
</reference>
<feature type="compositionally biased region" description="Basic residues" evidence="1">
    <location>
        <begin position="246"/>
        <end position="257"/>
    </location>
</feature>
<dbReference type="OrthoDB" id="127285at2759"/>
<feature type="compositionally biased region" description="Acidic residues" evidence="1">
    <location>
        <begin position="191"/>
        <end position="205"/>
    </location>
</feature>
<evidence type="ECO:0000313" key="2">
    <source>
        <dbReference type="Proteomes" id="UP000515135"/>
    </source>
</evidence>
<dbReference type="InterPro" id="IPR008833">
    <property type="entry name" value="Surf2"/>
</dbReference>
<evidence type="ECO:0000313" key="3">
    <source>
        <dbReference type="RefSeq" id="XP_019643089.1"/>
    </source>
</evidence>
<dbReference type="PANTHER" id="PTHR34348">
    <property type="entry name" value="SURFEIT LOCUS PROTEIN 2"/>
    <property type="match status" value="1"/>
</dbReference>
<dbReference type="Proteomes" id="UP000515135">
    <property type="component" value="Unplaced"/>
</dbReference>
<feature type="region of interest" description="Disordered" evidence="1">
    <location>
        <begin position="140"/>
        <end position="257"/>
    </location>
</feature>
<proteinExistence type="predicted"/>
<name>A0A6P5AA48_BRABE</name>
<sequence length="257" mass="29396">MTRVDPIMAAPAENVPADVRNFVSSHPGFQIIPDSKRVLCTLTGHELPYHLPSLQTYVRGKKYKNLASGIQTEDDFEYRKFQPHIIPNDKPKRRHELFCTLTLRHLNKLPSAVYRHVNGRRYKKALARWEECQRTGEKFVPLGRQSRQKGDGLDDSSADKKFSKTQDTDSESEEDSDDSMSDLYPAKYFESEDSDYDLEEAMEVEGAEKPDDSQVTATGKRKHQEDSVPQKKMRGNQKSMTSKNTGKNRGRGAKRSR</sequence>
<dbReference type="Pfam" id="PF05477">
    <property type="entry name" value="SURF2"/>
    <property type="match status" value="1"/>
</dbReference>
<keyword evidence="2" id="KW-1185">Reference proteome</keyword>
<protein>
    <submittedName>
        <fullName evidence="3">Surfeit locus protein 2-like</fullName>
    </submittedName>
</protein>
<dbReference type="KEGG" id="bbel:109484272"/>
<feature type="compositionally biased region" description="Basic and acidic residues" evidence="1">
    <location>
        <begin position="148"/>
        <end position="167"/>
    </location>
</feature>
<organism evidence="2 3">
    <name type="scientific">Branchiostoma belcheri</name>
    <name type="common">Amphioxus</name>
    <dbReference type="NCBI Taxonomy" id="7741"/>
    <lineage>
        <taxon>Eukaryota</taxon>
        <taxon>Metazoa</taxon>
        <taxon>Chordata</taxon>
        <taxon>Cephalochordata</taxon>
        <taxon>Leptocardii</taxon>
        <taxon>Amphioxiformes</taxon>
        <taxon>Branchiostomatidae</taxon>
        <taxon>Branchiostoma</taxon>
    </lineage>
</organism>
<dbReference type="GeneID" id="109484272"/>
<dbReference type="RefSeq" id="XP_019643089.1">
    <property type="nucleotide sequence ID" value="XM_019787530.1"/>
</dbReference>
<feature type="compositionally biased region" description="Polar residues" evidence="1">
    <location>
        <begin position="236"/>
        <end position="245"/>
    </location>
</feature>
<feature type="compositionally biased region" description="Acidic residues" evidence="1">
    <location>
        <begin position="168"/>
        <end position="180"/>
    </location>
</feature>
<evidence type="ECO:0000256" key="1">
    <source>
        <dbReference type="SAM" id="MobiDB-lite"/>
    </source>
</evidence>
<dbReference type="AlphaFoldDB" id="A0A6P5AA48"/>
<accession>A0A6P5AA48</accession>
<dbReference type="PANTHER" id="PTHR34348:SF1">
    <property type="entry name" value="SURFEIT LOCUS PROTEIN 2"/>
    <property type="match status" value="1"/>
</dbReference>
<gene>
    <name evidence="3" type="primary">LOC109484272</name>
</gene>